<keyword evidence="3" id="KW-1185">Reference proteome</keyword>
<dbReference type="AlphaFoldDB" id="A0AAV2M6V7"/>
<gene>
    <name evidence="2" type="ORF">KC01_LOCUS35908</name>
</gene>
<dbReference type="EMBL" id="OZ035828">
    <property type="protein sequence ID" value="CAL1609088.1"/>
    <property type="molecule type" value="Genomic_DNA"/>
</dbReference>
<feature type="region of interest" description="Disordered" evidence="1">
    <location>
        <begin position="1"/>
        <end position="35"/>
    </location>
</feature>
<evidence type="ECO:0000256" key="1">
    <source>
        <dbReference type="SAM" id="MobiDB-lite"/>
    </source>
</evidence>
<feature type="compositionally biased region" description="Basic and acidic residues" evidence="1">
    <location>
        <begin position="109"/>
        <end position="123"/>
    </location>
</feature>
<protein>
    <submittedName>
        <fullName evidence="2">Uncharacterized protein</fullName>
    </submittedName>
</protein>
<evidence type="ECO:0000313" key="2">
    <source>
        <dbReference type="EMBL" id="CAL1609088.1"/>
    </source>
</evidence>
<organism evidence="2 3">
    <name type="scientific">Knipowitschia caucasica</name>
    <name type="common">Caucasian dwarf goby</name>
    <name type="synonym">Pomatoschistus caucasicus</name>
    <dbReference type="NCBI Taxonomy" id="637954"/>
    <lineage>
        <taxon>Eukaryota</taxon>
        <taxon>Metazoa</taxon>
        <taxon>Chordata</taxon>
        <taxon>Craniata</taxon>
        <taxon>Vertebrata</taxon>
        <taxon>Euteleostomi</taxon>
        <taxon>Actinopterygii</taxon>
        <taxon>Neopterygii</taxon>
        <taxon>Teleostei</taxon>
        <taxon>Neoteleostei</taxon>
        <taxon>Acanthomorphata</taxon>
        <taxon>Gobiaria</taxon>
        <taxon>Gobiiformes</taxon>
        <taxon>Gobioidei</taxon>
        <taxon>Gobiidae</taxon>
        <taxon>Gobiinae</taxon>
        <taxon>Knipowitschia</taxon>
    </lineage>
</organism>
<feature type="region of interest" description="Disordered" evidence="1">
    <location>
        <begin position="109"/>
        <end position="134"/>
    </location>
</feature>
<dbReference type="Proteomes" id="UP001497482">
    <property type="component" value="Chromosome 6"/>
</dbReference>
<proteinExistence type="predicted"/>
<evidence type="ECO:0000313" key="3">
    <source>
        <dbReference type="Proteomes" id="UP001497482"/>
    </source>
</evidence>
<accession>A0AAV2M6V7</accession>
<name>A0AAV2M6V7_KNICA</name>
<sequence length="169" mass="18512">MQVSLDNIRKRVRNNSYQDLRGEEPEGPSDKGSCPTFNAARRASEPGKVTMAAVAPFRFRWFQVQEERTSSAGMNLSVCSSDSRDVCCGRVSVEARLKRRRHKGGLLPEEREKRGKEDWRRGGEGGIDGGSSATAAAARGAHGRLLGSSLLHKVKAGLRFSLLMLLCLP</sequence>
<reference evidence="2 3" key="1">
    <citation type="submission" date="2024-04" db="EMBL/GenBank/DDBJ databases">
        <authorList>
            <person name="Waldvogel A.-M."/>
            <person name="Schoenle A."/>
        </authorList>
    </citation>
    <scope>NUCLEOTIDE SEQUENCE [LARGE SCALE GENOMIC DNA]</scope>
</reference>